<dbReference type="EMBL" id="ONZG01000001">
    <property type="protein sequence ID" value="SPJ26545.1"/>
    <property type="molecule type" value="Genomic_DNA"/>
</dbReference>
<dbReference type="SUPFAM" id="SSF46626">
    <property type="entry name" value="Cytochrome c"/>
    <property type="match status" value="2"/>
</dbReference>
<dbReference type="GO" id="GO:0046872">
    <property type="term" value="F:metal ion binding"/>
    <property type="evidence" value="ECO:0007669"/>
    <property type="project" value="UniProtKB-KW"/>
</dbReference>
<protein>
    <submittedName>
        <fullName evidence="6">Alcohol dehydrogenase cytochrome c subunit</fullName>
    </submittedName>
</protein>
<dbReference type="Gene3D" id="1.10.760.10">
    <property type="entry name" value="Cytochrome c-like domain"/>
    <property type="match status" value="1"/>
</dbReference>
<evidence type="ECO:0000256" key="3">
    <source>
        <dbReference type="ARBA" id="ARBA00023004"/>
    </source>
</evidence>
<organism evidence="6 7">
    <name type="scientific">Falsiruegeria mediterranea M17</name>
    <dbReference type="NCBI Taxonomy" id="1200281"/>
    <lineage>
        <taxon>Bacteria</taxon>
        <taxon>Pseudomonadati</taxon>
        <taxon>Pseudomonadota</taxon>
        <taxon>Alphaproteobacteria</taxon>
        <taxon>Rhodobacterales</taxon>
        <taxon>Roseobacteraceae</taxon>
        <taxon>Falsiruegeria</taxon>
    </lineage>
</organism>
<keyword evidence="2 4" id="KW-0479">Metal-binding</keyword>
<evidence type="ECO:0000256" key="1">
    <source>
        <dbReference type="ARBA" id="ARBA00022617"/>
    </source>
</evidence>
<dbReference type="GO" id="GO:0020037">
    <property type="term" value="F:heme binding"/>
    <property type="evidence" value="ECO:0007669"/>
    <property type="project" value="InterPro"/>
</dbReference>
<dbReference type="GO" id="GO:0009055">
    <property type="term" value="F:electron transfer activity"/>
    <property type="evidence" value="ECO:0007669"/>
    <property type="project" value="InterPro"/>
</dbReference>
<evidence type="ECO:0000256" key="4">
    <source>
        <dbReference type="PROSITE-ProRule" id="PRU00433"/>
    </source>
</evidence>
<evidence type="ECO:0000313" key="7">
    <source>
        <dbReference type="Proteomes" id="UP000244898"/>
    </source>
</evidence>
<keyword evidence="7" id="KW-1185">Reference proteome</keyword>
<dbReference type="PROSITE" id="PS51007">
    <property type="entry name" value="CYTC"/>
    <property type="match status" value="2"/>
</dbReference>
<dbReference type="InterPro" id="IPR051459">
    <property type="entry name" value="Cytochrome_c-type_DH"/>
</dbReference>
<gene>
    <name evidence="6" type="primary">adhB</name>
    <name evidence="6" type="ORF">TRM7615_00006</name>
</gene>
<name>A0A2R8C287_9RHOB</name>
<dbReference type="Proteomes" id="UP000244898">
    <property type="component" value="Unassembled WGS sequence"/>
</dbReference>
<feature type="domain" description="Cytochrome c" evidence="5">
    <location>
        <begin position="40"/>
        <end position="145"/>
    </location>
</feature>
<evidence type="ECO:0000313" key="6">
    <source>
        <dbReference type="EMBL" id="SPJ26545.1"/>
    </source>
</evidence>
<evidence type="ECO:0000259" key="5">
    <source>
        <dbReference type="PROSITE" id="PS51007"/>
    </source>
</evidence>
<dbReference type="PANTHER" id="PTHR35008:SF8">
    <property type="entry name" value="ALCOHOL DEHYDROGENASE CYTOCHROME C SUBUNIT"/>
    <property type="match status" value="1"/>
</dbReference>
<dbReference type="InterPro" id="IPR036909">
    <property type="entry name" value="Cyt_c-like_dom_sf"/>
</dbReference>
<evidence type="ECO:0000256" key="2">
    <source>
        <dbReference type="ARBA" id="ARBA00022723"/>
    </source>
</evidence>
<dbReference type="AlphaFoldDB" id="A0A2R8C287"/>
<sequence length="301" mass="32018">MRLLFRGLLLAATVGVTGAVALVAWPIGIEPPGTLEILEGNVDRGAYLARASGCIACHSNFEVGGAPLAGGAPLETDFGTFYPPNLTTDPDHGMGAWTISDFARAVRQGISPEGEPYYPTFTFPFYARFSDQDIADLWAAFQTVPAVPEPSPAHEASFPFDQRWGLKLWRAAYLSEPDTDAVEERSDAWNRGKWLVRGAAHCGACHTDRNFAGARITDRIFAGNDSLPGGKSAPSILPTDLQAAGWDADSLAYALRTGITPEGDVFGGSMAEVVNDGTAFLSDADLAAMATYILGNDLSEN</sequence>
<keyword evidence="3 4" id="KW-0408">Iron</keyword>
<feature type="domain" description="Cytochrome c" evidence="5">
    <location>
        <begin position="187"/>
        <end position="297"/>
    </location>
</feature>
<keyword evidence="1 4" id="KW-0349">Heme</keyword>
<accession>A0A2R8C287</accession>
<dbReference type="PANTHER" id="PTHR35008">
    <property type="entry name" value="BLL4482 PROTEIN-RELATED"/>
    <property type="match status" value="1"/>
</dbReference>
<reference evidence="7" key="1">
    <citation type="submission" date="2018-03" db="EMBL/GenBank/DDBJ databases">
        <authorList>
            <person name="Rodrigo-Torres L."/>
            <person name="Arahal R. D."/>
            <person name="Lucena T."/>
        </authorList>
    </citation>
    <scope>NUCLEOTIDE SEQUENCE [LARGE SCALE GENOMIC DNA]</scope>
    <source>
        <strain evidence="7">CECT 7615</strain>
    </source>
</reference>
<dbReference type="InterPro" id="IPR009056">
    <property type="entry name" value="Cyt_c-like_dom"/>
</dbReference>
<proteinExistence type="predicted"/>